<dbReference type="SUPFAM" id="SSF56487">
    <property type="entry name" value="SRCR-like"/>
    <property type="match status" value="5"/>
</dbReference>
<dbReference type="PANTHER" id="PTHR45817">
    <property type="entry name" value="LYSYL OXIDASE-LIKE-RELATED"/>
    <property type="match status" value="1"/>
</dbReference>
<dbReference type="PROSITE" id="PS50287">
    <property type="entry name" value="SRCR_2"/>
    <property type="match status" value="6"/>
</dbReference>
<dbReference type="Gene3D" id="3.10.250.10">
    <property type="entry name" value="SRCR-like domain"/>
    <property type="match status" value="6"/>
</dbReference>
<feature type="domain" description="SRCR" evidence="3">
    <location>
        <begin position="543"/>
        <end position="642"/>
    </location>
</feature>
<feature type="domain" description="SRCR" evidence="3">
    <location>
        <begin position="185"/>
        <end position="297"/>
    </location>
</feature>
<sequence>MIINGTDDGRYYIYFKKQSGLRYDSKLVIRNTQASDSGIIKCRVNGIAERQFKVNVEESLLTPIRLNSFTQEGEGIVQIRHKNKWTYFYDYDFSIVKTSMVCRSLGYPYGGVPRMYNAEERGIFRLNNWRYKKNRYPMCIVGISCLLNVTDIGQCNLDRPYKCHNGHVIGATCRLEPVKIPDVPVRLMIPGKDVQNLREGVVELFLNDHWGFVLGIGQSEVNVLCKTLGFEYGGQSYKTSDVLHSTQFGRLDYSTEILQNFSCPENASHLNECSDMEWTERSSFGWERWDFLSIRCLTYAEIYDSGVQIRLAGLNIEHEGRVEILHNNKWGFIHGRWYGYPGANVLCKMIGYQYGGVPIYDKFIPGPGPLWNVECPLLANDLQDCEFDWKSEEDKISIVYFDEEPAVVKCRTEPVEVPEVKLRLEAGSQRDMLEYFKDGYWGYVCGAYMGTSEATAFCHMLGFTNGGHIITDVDNGHNEGRHFGRTDIAPTILKYMECPWNSVDLNQCSEREWGHKDNRIKCNHHQRDLRLKCRSKPFPDYEVQLFGGNSTNEGQLLVKYENTWTTVHYDYFSTTNVAVVRRQLGFRHGGEKNSKDSVYENSPFWLILKCNGKEQNVGQCNSIETQPFSQFESRVSVFIKCYKKGDPELQLTVSLESDGKVVVHRQGETWEICSSIWSDFHDSSLWDDITATAVCRMLNKSNGTALNLPFDSQENPATANNIQQVYCPRGASHLGDCYYGRLGFKDY</sequence>
<comment type="caution">
    <text evidence="2">Lacks conserved residue(s) required for the propagation of feature annotation.</text>
</comment>
<evidence type="ECO:0000256" key="1">
    <source>
        <dbReference type="ARBA" id="ARBA00023157"/>
    </source>
</evidence>
<dbReference type="Proteomes" id="UP000507470">
    <property type="component" value="Unassembled WGS sequence"/>
</dbReference>
<evidence type="ECO:0000256" key="2">
    <source>
        <dbReference type="PROSITE-ProRule" id="PRU00196"/>
    </source>
</evidence>
<dbReference type="PANTHER" id="PTHR45817:SF8">
    <property type="entry name" value="LYSYL OXIDASE HOMOLOG 1"/>
    <property type="match status" value="1"/>
</dbReference>
<evidence type="ECO:0000313" key="5">
    <source>
        <dbReference type="Proteomes" id="UP000507470"/>
    </source>
</evidence>
<keyword evidence="1 2" id="KW-1015">Disulfide bond</keyword>
<feature type="domain" description="SRCR" evidence="3">
    <location>
        <begin position="64"/>
        <end position="174"/>
    </location>
</feature>
<protein>
    <recommendedName>
        <fullName evidence="3">SRCR domain-containing protein</fullName>
    </recommendedName>
</protein>
<dbReference type="GO" id="GO:0016020">
    <property type="term" value="C:membrane"/>
    <property type="evidence" value="ECO:0007669"/>
    <property type="project" value="InterPro"/>
</dbReference>
<dbReference type="EMBL" id="CACVKT020002847">
    <property type="protein sequence ID" value="CAC5380215.1"/>
    <property type="molecule type" value="Genomic_DNA"/>
</dbReference>
<gene>
    <name evidence="4" type="ORF">MCOR_16191</name>
</gene>
<organism evidence="4 5">
    <name type="scientific">Mytilus coruscus</name>
    <name type="common">Sea mussel</name>
    <dbReference type="NCBI Taxonomy" id="42192"/>
    <lineage>
        <taxon>Eukaryota</taxon>
        <taxon>Metazoa</taxon>
        <taxon>Spiralia</taxon>
        <taxon>Lophotrochozoa</taxon>
        <taxon>Mollusca</taxon>
        <taxon>Bivalvia</taxon>
        <taxon>Autobranchia</taxon>
        <taxon>Pteriomorphia</taxon>
        <taxon>Mytilida</taxon>
        <taxon>Mytiloidea</taxon>
        <taxon>Mytilidae</taxon>
        <taxon>Mytilinae</taxon>
        <taxon>Mytilus</taxon>
    </lineage>
</organism>
<feature type="disulfide bond" evidence="2">
    <location>
        <begin position="610"/>
        <end position="620"/>
    </location>
</feature>
<proteinExistence type="predicted"/>
<evidence type="ECO:0000259" key="3">
    <source>
        <dbReference type="PROSITE" id="PS50287"/>
    </source>
</evidence>
<dbReference type="AlphaFoldDB" id="A0A6J8B8K3"/>
<evidence type="ECO:0000313" key="4">
    <source>
        <dbReference type="EMBL" id="CAC5380215.1"/>
    </source>
</evidence>
<feature type="domain" description="SRCR" evidence="3">
    <location>
        <begin position="422"/>
        <end position="534"/>
    </location>
</feature>
<feature type="disulfide bond" evidence="2">
    <location>
        <begin position="727"/>
        <end position="737"/>
    </location>
</feature>
<name>A0A6J8B8K3_MYTCO</name>
<dbReference type="GO" id="GO:0030199">
    <property type="term" value="P:collagen fibril organization"/>
    <property type="evidence" value="ECO:0007669"/>
    <property type="project" value="TreeGrafter"/>
</dbReference>
<feature type="disulfide bond" evidence="2">
    <location>
        <begin position="498"/>
        <end position="508"/>
    </location>
</feature>
<dbReference type="InterPro" id="IPR036772">
    <property type="entry name" value="SRCR-like_dom_sf"/>
</dbReference>
<dbReference type="OrthoDB" id="10288394at2759"/>
<dbReference type="GO" id="GO:0004720">
    <property type="term" value="F:protein-lysine 6-oxidase activity"/>
    <property type="evidence" value="ECO:0007669"/>
    <property type="project" value="TreeGrafter"/>
</dbReference>
<dbReference type="Pfam" id="PF00530">
    <property type="entry name" value="SRCR"/>
    <property type="match status" value="5"/>
</dbReference>
<dbReference type="InterPro" id="IPR050912">
    <property type="entry name" value="LOX-like_protein"/>
</dbReference>
<dbReference type="GO" id="GO:0005615">
    <property type="term" value="C:extracellular space"/>
    <property type="evidence" value="ECO:0007669"/>
    <property type="project" value="TreeGrafter"/>
</dbReference>
<reference evidence="4 5" key="1">
    <citation type="submission" date="2020-06" db="EMBL/GenBank/DDBJ databases">
        <authorList>
            <person name="Li R."/>
            <person name="Bekaert M."/>
        </authorList>
    </citation>
    <scope>NUCLEOTIDE SEQUENCE [LARGE SCALE GENOMIC DNA]</scope>
    <source>
        <strain evidence="5">wild</strain>
    </source>
</reference>
<accession>A0A6J8B8K3</accession>
<feature type="domain" description="SRCR" evidence="3">
    <location>
        <begin position="309"/>
        <end position="411"/>
    </location>
</feature>
<feature type="disulfide bond" evidence="2">
    <location>
        <begin position="375"/>
        <end position="385"/>
    </location>
</feature>
<dbReference type="InterPro" id="IPR001190">
    <property type="entry name" value="SRCR"/>
</dbReference>
<dbReference type="SMART" id="SM00202">
    <property type="entry name" value="SR"/>
    <property type="match status" value="5"/>
</dbReference>
<feature type="domain" description="SRCR" evidence="3">
    <location>
        <begin position="649"/>
        <end position="747"/>
    </location>
</feature>
<feature type="disulfide bond" evidence="2">
    <location>
        <begin position="145"/>
        <end position="155"/>
    </location>
</feature>
<feature type="disulfide bond" evidence="2">
    <location>
        <begin position="263"/>
        <end position="273"/>
    </location>
</feature>
<keyword evidence="5" id="KW-1185">Reference proteome</keyword>